<protein>
    <recommendedName>
        <fullName evidence="4">Nitrate reductase</fullName>
    </recommendedName>
</protein>
<name>A0A7Z0VIT2_9GAMM</name>
<organism evidence="2 3">
    <name type="scientific">Candidatus Thiodiazotropha endolucinida</name>
    <dbReference type="NCBI Taxonomy" id="1655433"/>
    <lineage>
        <taxon>Bacteria</taxon>
        <taxon>Pseudomonadati</taxon>
        <taxon>Pseudomonadota</taxon>
        <taxon>Gammaproteobacteria</taxon>
        <taxon>Chromatiales</taxon>
        <taxon>Sedimenticolaceae</taxon>
        <taxon>Candidatus Thiodiazotropha</taxon>
    </lineage>
</organism>
<feature type="transmembrane region" description="Helical" evidence="1">
    <location>
        <begin position="172"/>
        <end position="190"/>
    </location>
</feature>
<accession>A0A7Z0VIT2</accession>
<keyword evidence="1" id="KW-0472">Membrane</keyword>
<dbReference type="InterPro" id="IPR036197">
    <property type="entry name" value="NarG-like_sf"/>
</dbReference>
<evidence type="ECO:0000313" key="2">
    <source>
        <dbReference type="EMBL" id="ODJ86294.1"/>
    </source>
</evidence>
<gene>
    <name evidence="2" type="ORF">CODIS_34890</name>
</gene>
<evidence type="ECO:0008006" key="4">
    <source>
        <dbReference type="Google" id="ProtNLM"/>
    </source>
</evidence>
<evidence type="ECO:0000313" key="3">
    <source>
        <dbReference type="Proteomes" id="UP000094769"/>
    </source>
</evidence>
<comment type="caution">
    <text evidence="2">The sequence shown here is derived from an EMBL/GenBank/DDBJ whole genome shotgun (WGS) entry which is preliminary data.</text>
</comment>
<dbReference type="SUPFAM" id="SSF103501">
    <property type="entry name" value="Respiratory nitrate reductase 1 gamma chain"/>
    <property type="match status" value="1"/>
</dbReference>
<keyword evidence="1" id="KW-1133">Transmembrane helix</keyword>
<reference evidence="2 3" key="1">
    <citation type="submission" date="2016-06" db="EMBL/GenBank/DDBJ databases">
        <title>Genome sequence of endosymbiont of Candidatus Endolucinida thiodiazotropha.</title>
        <authorList>
            <person name="Poehlein A."/>
            <person name="Koenig S."/>
            <person name="Heiden S.E."/>
            <person name="Thuermer A."/>
            <person name="Voget S."/>
            <person name="Daniel R."/>
            <person name="Markert S."/>
            <person name="Gros O."/>
            <person name="Schweder T."/>
        </authorList>
    </citation>
    <scope>NUCLEOTIDE SEQUENCE [LARGE SCALE GENOMIC DNA]</scope>
    <source>
        <strain evidence="2 3">COS</strain>
    </source>
</reference>
<keyword evidence="3" id="KW-1185">Reference proteome</keyword>
<feature type="transmembrane region" description="Helical" evidence="1">
    <location>
        <begin position="149"/>
        <end position="166"/>
    </location>
</feature>
<dbReference type="AlphaFoldDB" id="A0A7Z0VIT2"/>
<feature type="transmembrane region" description="Helical" evidence="1">
    <location>
        <begin position="69"/>
        <end position="87"/>
    </location>
</feature>
<dbReference type="Gene3D" id="1.20.950.20">
    <property type="entry name" value="Transmembrane di-heme cytochromes, Chain C"/>
    <property type="match status" value="1"/>
</dbReference>
<dbReference type="Proteomes" id="UP000094769">
    <property type="component" value="Unassembled WGS sequence"/>
</dbReference>
<sequence>MIAQFIDGPLWIFSLSVFLIGVTWRIVTILMAGNRKDLATPRGSASAGAIRTVFTRSVYERSAATRGRLLLVAGYLFHIGLFVLLFFAQPHIDFIAERITGLSWTAIPHWAFILSAELAFLGLLLLWIHRLLSPVTRMLSDLDDHLGSLLVFLVMLTGCLALAQSFESLRLIHLLLAELLLIYFPFSKLMHTFTFILSRGYTGATMGRKGVNA</sequence>
<dbReference type="EMBL" id="MARB01000024">
    <property type="protein sequence ID" value="ODJ86294.1"/>
    <property type="molecule type" value="Genomic_DNA"/>
</dbReference>
<evidence type="ECO:0000256" key="1">
    <source>
        <dbReference type="SAM" id="Phobius"/>
    </source>
</evidence>
<dbReference type="RefSeq" id="WP_069127227.1">
    <property type="nucleotide sequence ID" value="NZ_MARB01000024.1"/>
</dbReference>
<dbReference type="OrthoDB" id="7872966at2"/>
<feature type="transmembrane region" description="Helical" evidence="1">
    <location>
        <begin position="12"/>
        <end position="32"/>
    </location>
</feature>
<proteinExistence type="predicted"/>
<feature type="transmembrane region" description="Helical" evidence="1">
    <location>
        <begin position="107"/>
        <end position="128"/>
    </location>
</feature>
<keyword evidence="1" id="KW-0812">Transmembrane</keyword>